<dbReference type="PANTHER" id="PTHR11748:SF119">
    <property type="entry name" value="D-2-HYDROXYGLUTARATE DEHYDROGENASE"/>
    <property type="match status" value="1"/>
</dbReference>
<comment type="cofactor">
    <cofactor evidence="1">
        <name>FAD</name>
        <dbReference type="ChEBI" id="CHEBI:57692"/>
    </cofactor>
</comment>
<reference evidence="10 11" key="1">
    <citation type="submission" date="2018-08" db="EMBL/GenBank/DDBJ databases">
        <title>Sequencing the genomes of 1000 actinobacteria strains.</title>
        <authorList>
            <person name="Klenk H.-P."/>
        </authorList>
    </citation>
    <scope>NUCLEOTIDE SEQUENCE [LARGE SCALE GENOMIC DNA]</scope>
    <source>
        <strain evidence="10 11">DSM 22967</strain>
    </source>
</reference>
<dbReference type="OrthoDB" id="9770306at2"/>
<feature type="domain" description="4Fe-4S ferredoxin-type" evidence="8">
    <location>
        <begin position="594"/>
        <end position="624"/>
    </location>
</feature>
<dbReference type="Pfam" id="PF02754">
    <property type="entry name" value="CCG"/>
    <property type="match status" value="2"/>
</dbReference>
<evidence type="ECO:0000259" key="9">
    <source>
        <dbReference type="PROSITE" id="PS51387"/>
    </source>
</evidence>
<dbReference type="Gene3D" id="1.10.45.10">
    <property type="entry name" value="Vanillyl-alcohol Oxidase, Chain A, domain 4"/>
    <property type="match status" value="1"/>
</dbReference>
<organism evidence="10 11">
    <name type="scientific">Calidifontibacter indicus</name>
    <dbReference type="NCBI Taxonomy" id="419650"/>
    <lineage>
        <taxon>Bacteria</taxon>
        <taxon>Bacillati</taxon>
        <taxon>Actinomycetota</taxon>
        <taxon>Actinomycetes</taxon>
        <taxon>Micrococcales</taxon>
        <taxon>Dermacoccaceae</taxon>
        <taxon>Calidifontibacter</taxon>
    </lineage>
</organism>
<dbReference type="SUPFAM" id="SSF46548">
    <property type="entry name" value="alpha-helical ferredoxin"/>
    <property type="match status" value="1"/>
</dbReference>
<dbReference type="EMBL" id="QTUA01000001">
    <property type="protein sequence ID" value="REF31985.1"/>
    <property type="molecule type" value="Genomic_DNA"/>
</dbReference>
<dbReference type="Pfam" id="PF01565">
    <property type="entry name" value="FAD_binding_4"/>
    <property type="match status" value="1"/>
</dbReference>
<dbReference type="InterPro" id="IPR016169">
    <property type="entry name" value="FAD-bd_PCMH_sub2"/>
</dbReference>
<evidence type="ECO:0000259" key="8">
    <source>
        <dbReference type="PROSITE" id="PS51379"/>
    </source>
</evidence>
<protein>
    <submittedName>
        <fullName evidence="10">FAD/FMN-containing dehydrogenase</fullName>
    </submittedName>
</protein>
<dbReference type="PANTHER" id="PTHR11748">
    <property type="entry name" value="D-LACTATE DEHYDROGENASE"/>
    <property type="match status" value="1"/>
</dbReference>
<dbReference type="InterPro" id="IPR036318">
    <property type="entry name" value="FAD-bd_PCMH-like_sf"/>
</dbReference>
<dbReference type="SUPFAM" id="SSF56176">
    <property type="entry name" value="FAD-binding/transporter-associated domain-like"/>
    <property type="match status" value="1"/>
</dbReference>
<dbReference type="InterPro" id="IPR006094">
    <property type="entry name" value="Oxid_FAD_bind_N"/>
</dbReference>
<keyword evidence="4" id="KW-0274">FAD</keyword>
<evidence type="ECO:0000256" key="6">
    <source>
        <dbReference type="ARBA" id="ARBA00023004"/>
    </source>
</evidence>
<dbReference type="GO" id="GO:0046872">
    <property type="term" value="F:metal ion binding"/>
    <property type="evidence" value="ECO:0007669"/>
    <property type="project" value="UniProtKB-KW"/>
</dbReference>
<dbReference type="Proteomes" id="UP000256253">
    <property type="component" value="Unassembled WGS sequence"/>
</dbReference>
<evidence type="ECO:0000256" key="3">
    <source>
        <dbReference type="ARBA" id="ARBA00022723"/>
    </source>
</evidence>
<dbReference type="PROSITE" id="PS51379">
    <property type="entry name" value="4FE4S_FER_2"/>
    <property type="match status" value="1"/>
</dbReference>
<dbReference type="Gene3D" id="3.30.70.2740">
    <property type="match status" value="1"/>
</dbReference>
<keyword evidence="2" id="KW-0285">Flavoprotein</keyword>
<dbReference type="GO" id="GO:0008720">
    <property type="term" value="F:D-lactate dehydrogenase (NAD+) activity"/>
    <property type="evidence" value="ECO:0007669"/>
    <property type="project" value="TreeGrafter"/>
</dbReference>
<dbReference type="InterPro" id="IPR016171">
    <property type="entry name" value="Vanillyl_alc_oxidase_C-sub2"/>
</dbReference>
<dbReference type="InterPro" id="IPR017900">
    <property type="entry name" value="4Fe4S_Fe_S_CS"/>
</dbReference>
<sequence>MNPTPEAVTEALRRAGLRDVLVDGTNRAAYSTDASLYRLLPTAVVRPHDRDEVIAALAACRELSVPVTSRGAGTSIAGNSIGTGVVLDFSKHMNHLVSLDAEAGVAAVQPGIVHAALQKAALAAGWRYGPDPSSHTRCTIGGMIGNNACGSRALGYGKTSDNLLALESVLADGTVLRTARSTARADAVAASPLLADLDRLVGSELALVRREFGRFGRQVSGYAMQQLLPENGFDVTGFLAGSEGTLAVATEAMVRLVKEPARRLLVVLGYADIYDAGDAAAGLLPFAPVALEGMDRRIVDILTARRGPGAVPPLPRGDGWLFVELAGDDAGELGSIAERVVAQSGSIDSMIVPDPVVAAALWRVREDGAGLSGRSPRDRPAHAGWEDAAVPPQQLGPYLREFDALMTEHDLTGLPYGHFGDGCLHIRIDFPLAADGGTAAFGSFLEASAQLVAKYGGSLSGEHGDGRARSGLLHHMYSPEAIDLFGRVKRMFDPSGLLNPGVLVDPDAPTDHLRIPAAKAPREPLALLYPHDGGDFSQAVHRCTGVGKCRADNGGSHGVMCPSYLATGDEKDSTRGRARVLQEMLNGTSVRGWDAPEVHDALDLCLSCKGCLSDCPTGIDMASYKSEVLHQTYKGKRRPLSHYTLGRLPQWVRLSRKTSRLASKLVAVGSRPAAAKRLAGVDPRRSVPEFAPQTFRAWCAKNGVAAFDPSDDRPDRVVLLVDTFTNYFTPATGRAAVRVLRDAGFEPVVVERDGCCGLTLISTGQLDAAKKTLGKSIADLDPVAAQGLPIIGLEPSCTAVYRSDAAELIGSPESARVAGKVVTLAEFLATVPGWQPPDLTGRKVVAQPHCHHHAVMGWSPDAELLKRAGADVQRLSGCCGLAGNFGMEEGHYEVSVKVAERQLLPALAAQPDAVLLTDGFSCRTQADDLAGRAGVHLAELLDPGTD</sequence>
<dbReference type="GO" id="GO:0051536">
    <property type="term" value="F:iron-sulfur cluster binding"/>
    <property type="evidence" value="ECO:0007669"/>
    <property type="project" value="UniProtKB-KW"/>
</dbReference>
<evidence type="ECO:0000256" key="7">
    <source>
        <dbReference type="ARBA" id="ARBA00023014"/>
    </source>
</evidence>
<dbReference type="InterPro" id="IPR004113">
    <property type="entry name" value="FAD-bd_oxidored_4_C"/>
</dbReference>
<evidence type="ECO:0000256" key="5">
    <source>
        <dbReference type="ARBA" id="ARBA00023002"/>
    </source>
</evidence>
<dbReference type="InterPro" id="IPR016166">
    <property type="entry name" value="FAD-bd_PCMH"/>
</dbReference>
<dbReference type="RefSeq" id="WP_115923748.1">
    <property type="nucleotide sequence ID" value="NZ_QTUA01000001.1"/>
</dbReference>
<dbReference type="GO" id="GO:0004458">
    <property type="term" value="F:D-lactate dehydrogenase (cytochrome) activity"/>
    <property type="evidence" value="ECO:0007669"/>
    <property type="project" value="TreeGrafter"/>
</dbReference>
<dbReference type="Gene3D" id="3.30.465.10">
    <property type="match status" value="1"/>
</dbReference>
<evidence type="ECO:0000313" key="10">
    <source>
        <dbReference type="EMBL" id="REF31985.1"/>
    </source>
</evidence>
<dbReference type="Pfam" id="PF13183">
    <property type="entry name" value="Fer4_8"/>
    <property type="match status" value="1"/>
</dbReference>
<keyword evidence="3" id="KW-0479">Metal-binding</keyword>
<evidence type="ECO:0000256" key="1">
    <source>
        <dbReference type="ARBA" id="ARBA00001974"/>
    </source>
</evidence>
<evidence type="ECO:0000313" key="11">
    <source>
        <dbReference type="Proteomes" id="UP000256253"/>
    </source>
</evidence>
<proteinExistence type="predicted"/>
<name>A0A3D9UZE8_9MICO</name>
<dbReference type="GO" id="GO:0071949">
    <property type="term" value="F:FAD binding"/>
    <property type="evidence" value="ECO:0007669"/>
    <property type="project" value="InterPro"/>
</dbReference>
<evidence type="ECO:0000256" key="2">
    <source>
        <dbReference type="ARBA" id="ARBA00022630"/>
    </source>
</evidence>
<dbReference type="InterPro" id="IPR016164">
    <property type="entry name" value="FAD-linked_Oxase-like_C"/>
</dbReference>
<dbReference type="GO" id="GO:1903457">
    <property type="term" value="P:lactate catabolic process"/>
    <property type="evidence" value="ECO:0007669"/>
    <property type="project" value="TreeGrafter"/>
</dbReference>
<gene>
    <name evidence="10" type="ORF">DFJ65_3076</name>
</gene>
<comment type="caution">
    <text evidence="10">The sequence shown here is derived from an EMBL/GenBank/DDBJ whole genome shotgun (WGS) entry which is preliminary data.</text>
</comment>
<dbReference type="PROSITE" id="PS51387">
    <property type="entry name" value="FAD_PCMH"/>
    <property type="match status" value="1"/>
</dbReference>
<accession>A0A3D9UZE8</accession>
<dbReference type="InterPro" id="IPR004017">
    <property type="entry name" value="Cys_rich_dom"/>
</dbReference>
<dbReference type="PROSITE" id="PS00198">
    <property type="entry name" value="4FE4S_FER_1"/>
    <property type="match status" value="1"/>
</dbReference>
<keyword evidence="7" id="KW-0411">Iron-sulfur</keyword>
<dbReference type="AlphaFoldDB" id="A0A3D9UZE8"/>
<keyword evidence="6" id="KW-0408">Iron</keyword>
<evidence type="ECO:0000256" key="4">
    <source>
        <dbReference type="ARBA" id="ARBA00022827"/>
    </source>
</evidence>
<feature type="domain" description="FAD-binding PCMH-type" evidence="9">
    <location>
        <begin position="37"/>
        <end position="259"/>
    </location>
</feature>
<dbReference type="Pfam" id="PF02913">
    <property type="entry name" value="FAD-oxidase_C"/>
    <property type="match status" value="1"/>
</dbReference>
<keyword evidence="11" id="KW-1185">Reference proteome</keyword>
<dbReference type="SUPFAM" id="SSF55103">
    <property type="entry name" value="FAD-linked oxidases, C-terminal domain"/>
    <property type="match status" value="1"/>
</dbReference>
<keyword evidence="5" id="KW-0560">Oxidoreductase</keyword>
<dbReference type="InterPro" id="IPR017896">
    <property type="entry name" value="4Fe4S_Fe-S-bd"/>
</dbReference>